<accession>A0A0F8ZGI9</accession>
<evidence type="ECO:0000313" key="2">
    <source>
        <dbReference type="EMBL" id="KKK92848.1"/>
    </source>
</evidence>
<evidence type="ECO:0000256" key="1">
    <source>
        <dbReference type="SAM" id="MobiDB-lite"/>
    </source>
</evidence>
<dbReference type="EMBL" id="LAZR01048032">
    <property type="protein sequence ID" value="KKK92848.1"/>
    <property type="molecule type" value="Genomic_DNA"/>
</dbReference>
<protein>
    <submittedName>
        <fullName evidence="2">Uncharacterized protein</fullName>
    </submittedName>
</protein>
<organism evidence="2">
    <name type="scientific">marine sediment metagenome</name>
    <dbReference type="NCBI Taxonomy" id="412755"/>
    <lineage>
        <taxon>unclassified sequences</taxon>
        <taxon>metagenomes</taxon>
        <taxon>ecological metagenomes</taxon>
    </lineage>
</organism>
<sequence length="110" mass="11828">MNDDKSNPTEEGTATGASQASVEFNKRRAKPRKRKGGRKVVKKTKKAKKSVERRGKAYEIVAGRPASKYPIPRKGSVPAAIWAALKSKKRATAKELSVAIVGKIAPASAK</sequence>
<feature type="non-terminal residue" evidence="2">
    <location>
        <position position="110"/>
    </location>
</feature>
<feature type="region of interest" description="Disordered" evidence="1">
    <location>
        <begin position="1"/>
        <end position="55"/>
    </location>
</feature>
<feature type="compositionally biased region" description="Basic residues" evidence="1">
    <location>
        <begin position="27"/>
        <end position="48"/>
    </location>
</feature>
<reference evidence="2" key="1">
    <citation type="journal article" date="2015" name="Nature">
        <title>Complex archaea that bridge the gap between prokaryotes and eukaryotes.</title>
        <authorList>
            <person name="Spang A."/>
            <person name="Saw J.H."/>
            <person name="Jorgensen S.L."/>
            <person name="Zaremba-Niedzwiedzka K."/>
            <person name="Martijn J."/>
            <person name="Lind A.E."/>
            <person name="van Eijk R."/>
            <person name="Schleper C."/>
            <person name="Guy L."/>
            <person name="Ettema T.J."/>
        </authorList>
    </citation>
    <scope>NUCLEOTIDE SEQUENCE</scope>
</reference>
<feature type="compositionally biased region" description="Polar residues" evidence="1">
    <location>
        <begin position="9"/>
        <end position="22"/>
    </location>
</feature>
<dbReference type="AlphaFoldDB" id="A0A0F8ZGI9"/>
<name>A0A0F8ZGI9_9ZZZZ</name>
<proteinExistence type="predicted"/>
<gene>
    <name evidence="2" type="ORF">LCGC14_2698820</name>
</gene>
<comment type="caution">
    <text evidence="2">The sequence shown here is derived from an EMBL/GenBank/DDBJ whole genome shotgun (WGS) entry which is preliminary data.</text>
</comment>